<feature type="compositionally biased region" description="Polar residues" evidence="1">
    <location>
        <begin position="1"/>
        <end position="13"/>
    </location>
</feature>
<dbReference type="EMBL" id="JAIFTX010000024">
    <property type="protein sequence ID" value="MBX7291423.1"/>
    <property type="molecule type" value="Genomic_DNA"/>
</dbReference>
<reference evidence="2 3" key="1">
    <citation type="submission" date="2021-08" db="EMBL/GenBank/DDBJ databases">
        <title>Genome sequence analysis of Clostridium chauvoei strains of European origin and evaluation of typing options for outbreak investigations.</title>
        <authorList>
            <person name="Abdel-Glil M."/>
            <person name="Thomas P."/>
            <person name="Seyboldt C."/>
        </authorList>
    </citation>
    <scope>NUCLEOTIDE SEQUENCE [LARGE SCALE GENOMIC DNA]</scope>
    <source>
        <strain evidence="2 3">S0260-09</strain>
    </source>
</reference>
<dbReference type="GeneID" id="66300730"/>
<evidence type="ECO:0000256" key="1">
    <source>
        <dbReference type="SAM" id="MobiDB-lite"/>
    </source>
</evidence>
<evidence type="ECO:0000313" key="2">
    <source>
        <dbReference type="EMBL" id="MBX7291423.1"/>
    </source>
</evidence>
<evidence type="ECO:0000313" key="3">
    <source>
        <dbReference type="Proteomes" id="UP000775179"/>
    </source>
</evidence>
<gene>
    <name evidence="2" type="ORF">K4H94_10420</name>
</gene>
<dbReference type="RefSeq" id="WP_021874722.1">
    <property type="nucleotide sequence ID" value="NZ_CP018624.1"/>
</dbReference>
<dbReference type="AlphaFoldDB" id="A0ABD4RIY7"/>
<dbReference type="Proteomes" id="UP000775179">
    <property type="component" value="Unassembled WGS sequence"/>
</dbReference>
<feature type="region of interest" description="Disordered" evidence="1">
    <location>
        <begin position="1"/>
        <end position="35"/>
    </location>
</feature>
<protein>
    <submittedName>
        <fullName evidence="2">Uncharacterized protein</fullName>
    </submittedName>
</protein>
<organism evidence="2 3">
    <name type="scientific">Clostridium chauvoei</name>
    <dbReference type="NCBI Taxonomy" id="46867"/>
    <lineage>
        <taxon>Bacteria</taxon>
        <taxon>Bacillati</taxon>
        <taxon>Bacillota</taxon>
        <taxon>Clostridia</taxon>
        <taxon>Eubacteriales</taxon>
        <taxon>Clostridiaceae</taxon>
        <taxon>Clostridium</taxon>
    </lineage>
</organism>
<sequence>MTKKYTTYLPTERTNYEPPKHALESHGKTNGTTKIPSTIEDPIVVNNIVTSEFDYTEHVDVDKDLNVNP</sequence>
<name>A0ABD4RIY7_9CLOT</name>
<proteinExistence type="predicted"/>
<comment type="caution">
    <text evidence="2">The sequence shown here is derived from an EMBL/GenBank/DDBJ whole genome shotgun (WGS) entry which is preliminary data.</text>
</comment>
<feature type="compositionally biased region" description="Basic and acidic residues" evidence="1">
    <location>
        <begin position="14"/>
        <end position="27"/>
    </location>
</feature>
<dbReference type="KEGG" id="cchv:BTM20_02550"/>
<accession>A0ABD4RIY7</accession>